<reference evidence="2 3" key="1">
    <citation type="submission" date="2015-09" db="EMBL/GenBank/DDBJ databases">
        <title>Atta colombica WGS genome.</title>
        <authorList>
            <person name="Nygaard S."/>
            <person name="Hu H."/>
            <person name="Boomsma J."/>
            <person name="Zhang G."/>
        </authorList>
    </citation>
    <scope>NUCLEOTIDE SEQUENCE [LARGE SCALE GENOMIC DNA]</scope>
    <source>
        <strain evidence="2">Treedump-2</strain>
        <tissue evidence="2">Whole body</tissue>
    </source>
</reference>
<protein>
    <submittedName>
        <fullName evidence="2">Uncharacterized protein</fullName>
    </submittedName>
</protein>
<dbReference type="AlphaFoldDB" id="A0A151I5P8"/>
<keyword evidence="1" id="KW-0472">Membrane</keyword>
<keyword evidence="1" id="KW-1133">Transmembrane helix</keyword>
<sequence>MYMLHRVGVLFNLTLRICDICRCRSSGLIILIVLSASFANILRDIYLFITQYAMAYNRNSPYLKYIFPLQQDPIIELYSQRHLN</sequence>
<evidence type="ECO:0000313" key="2">
    <source>
        <dbReference type="EMBL" id="KYM90401.1"/>
    </source>
</evidence>
<accession>A0A151I5P8</accession>
<keyword evidence="1" id="KW-0812">Transmembrane</keyword>
<evidence type="ECO:0000313" key="3">
    <source>
        <dbReference type="Proteomes" id="UP000078540"/>
    </source>
</evidence>
<dbReference type="EMBL" id="KQ976413">
    <property type="protein sequence ID" value="KYM90401.1"/>
    <property type="molecule type" value="Genomic_DNA"/>
</dbReference>
<feature type="transmembrane region" description="Helical" evidence="1">
    <location>
        <begin position="28"/>
        <end position="49"/>
    </location>
</feature>
<keyword evidence="3" id="KW-1185">Reference proteome</keyword>
<evidence type="ECO:0000256" key="1">
    <source>
        <dbReference type="SAM" id="Phobius"/>
    </source>
</evidence>
<dbReference type="Proteomes" id="UP000078540">
    <property type="component" value="Unassembled WGS sequence"/>
</dbReference>
<gene>
    <name evidence="2" type="ORF">ALC53_01833</name>
</gene>
<name>A0A151I5P8_9HYME</name>
<organism evidence="2 3">
    <name type="scientific">Atta colombica</name>
    <dbReference type="NCBI Taxonomy" id="520822"/>
    <lineage>
        <taxon>Eukaryota</taxon>
        <taxon>Metazoa</taxon>
        <taxon>Ecdysozoa</taxon>
        <taxon>Arthropoda</taxon>
        <taxon>Hexapoda</taxon>
        <taxon>Insecta</taxon>
        <taxon>Pterygota</taxon>
        <taxon>Neoptera</taxon>
        <taxon>Endopterygota</taxon>
        <taxon>Hymenoptera</taxon>
        <taxon>Apocrita</taxon>
        <taxon>Aculeata</taxon>
        <taxon>Formicoidea</taxon>
        <taxon>Formicidae</taxon>
        <taxon>Myrmicinae</taxon>
        <taxon>Atta</taxon>
    </lineage>
</organism>
<proteinExistence type="predicted"/>